<gene>
    <name evidence="2" type="ORF">SDC9_150180</name>
</gene>
<accession>A0A645EP87</accession>
<comment type="caution">
    <text evidence="2">The sequence shown here is derived from an EMBL/GenBank/DDBJ whole genome shotgun (WGS) entry which is preliminary data.</text>
</comment>
<keyword evidence="1" id="KW-1133">Transmembrane helix</keyword>
<dbReference type="EMBL" id="VSSQ01048909">
    <property type="protein sequence ID" value="MPN02959.1"/>
    <property type="molecule type" value="Genomic_DNA"/>
</dbReference>
<organism evidence="2">
    <name type="scientific">bioreactor metagenome</name>
    <dbReference type="NCBI Taxonomy" id="1076179"/>
    <lineage>
        <taxon>unclassified sequences</taxon>
        <taxon>metagenomes</taxon>
        <taxon>ecological metagenomes</taxon>
    </lineage>
</organism>
<keyword evidence="1" id="KW-0472">Membrane</keyword>
<name>A0A645EP87_9ZZZZ</name>
<evidence type="ECO:0000256" key="1">
    <source>
        <dbReference type="SAM" id="Phobius"/>
    </source>
</evidence>
<proteinExistence type="predicted"/>
<protein>
    <submittedName>
        <fullName evidence="2">Uncharacterized protein</fullName>
    </submittedName>
</protein>
<sequence>MPVKKKEFAPGLGMLQHEAFVLLYVREQRTISFFVFVVGIIEMFRYIIAVFLNNVVVAIDKIQAAVFIESGKKPERIAVYSLNIVHLLVFPKLISVAYFDIGKIVLIVIVQCVKVDVAVSSELVGKAVISSMYISKENKF</sequence>
<feature type="transmembrane region" description="Helical" evidence="1">
    <location>
        <begin position="77"/>
        <end position="98"/>
    </location>
</feature>
<dbReference type="AlphaFoldDB" id="A0A645EP87"/>
<reference evidence="2" key="1">
    <citation type="submission" date="2019-08" db="EMBL/GenBank/DDBJ databases">
        <authorList>
            <person name="Kucharzyk K."/>
            <person name="Murdoch R.W."/>
            <person name="Higgins S."/>
            <person name="Loffler F."/>
        </authorList>
    </citation>
    <scope>NUCLEOTIDE SEQUENCE</scope>
</reference>
<keyword evidence="1" id="KW-0812">Transmembrane</keyword>
<evidence type="ECO:0000313" key="2">
    <source>
        <dbReference type="EMBL" id="MPN02959.1"/>
    </source>
</evidence>
<feature type="transmembrane region" description="Helical" evidence="1">
    <location>
        <begin position="31"/>
        <end position="56"/>
    </location>
</feature>